<dbReference type="Proteomes" id="UP000680656">
    <property type="component" value="Chromosome"/>
</dbReference>
<evidence type="ECO:0000313" key="2">
    <source>
        <dbReference type="EMBL" id="QVV88438.1"/>
    </source>
</evidence>
<dbReference type="KEGG" id="mrtj:KHC33_14090"/>
<evidence type="ECO:0000313" key="3">
    <source>
        <dbReference type="Proteomes" id="UP000680656"/>
    </source>
</evidence>
<dbReference type="AlphaFoldDB" id="A0A8E7EGR0"/>
<protein>
    <submittedName>
        <fullName evidence="2">Uncharacterized protein</fullName>
    </submittedName>
</protein>
<dbReference type="RefSeq" id="WP_214419247.1">
    <property type="nucleotide sequence ID" value="NZ_CP075546.1"/>
</dbReference>
<dbReference type="GeneID" id="65098336"/>
<sequence>MQHNQLVSLKKRQVISRMARPSTVITVRQFDDGNPIILPESLDEWEEYDLISRSFDPESPYGLEKSQDFTEYDVSYKEIEQDISSYTTVSDNFVEYDLEFKELNNDFEDTAIKDLDFENEGYVEPFDECTIPKPHEIELQDFRVTDETHPNSDLPQIHSPSGKPLQDEKKTLMEDEFMSDLKSIMDGRKVYDPRSKTMIHRDEPTKESSSNELVPYHSDTDKKDKSPLILKNEHEIFDKIAQSMKYANAYDLGSVTIEKRFNDFDLLSEIQKKEEKKEVKKNNPQNSQNINIYKQQGTGTVPVSGRDFIEDLDAIVQQGNILSGSVSIETQPGAEGRIISTPELQPGDFIISSTNDVVSHEAKFLTEPEISYVSVYAGDEKVIEDISGNTLERPLPVSMEPDQVVVVYRHVNMTPEIAQKIIGHLKTIRDNTTPSDKWGLIRLIPYQIVKTYCSTLPLERQEQCRKNARFFKTGADLNNEFHCSESIIQAITTAGLSVCDEEPVWKSTQDVVKLHHNGNLLYIGHLKGVKT</sequence>
<dbReference type="SUPFAM" id="SSF54001">
    <property type="entry name" value="Cysteine proteinases"/>
    <property type="match status" value="1"/>
</dbReference>
<proteinExistence type="predicted"/>
<dbReference type="InterPro" id="IPR038765">
    <property type="entry name" value="Papain-like_cys_pep_sf"/>
</dbReference>
<name>A0A8E7EGR0_9EURY</name>
<feature type="region of interest" description="Disordered" evidence="1">
    <location>
        <begin position="200"/>
        <end position="224"/>
    </location>
</feature>
<dbReference type="Gene3D" id="3.90.1720.10">
    <property type="entry name" value="endopeptidase domain like (from Nostoc punctiforme)"/>
    <property type="match status" value="1"/>
</dbReference>
<dbReference type="EMBL" id="CP075546">
    <property type="protein sequence ID" value="QVV88438.1"/>
    <property type="molecule type" value="Genomic_DNA"/>
</dbReference>
<organism evidence="2 3">
    <name type="scientific">Methanospirillum purgamenti</name>
    <dbReference type="NCBI Taxonomy" id="2834276"/>
    <lineage>
        <taxon>Archaea</taxon>
        <taxon>Methanobacteriati</taxon>
        <taxon>Methanobacteriota</taxon>
        <taxon>Stenosarchaea group</taxon>
        <taxon>Methanomicrobia</taxon>
        <taxon>Methanomicrobiales</taxon>
        <taxon>Methanospirillaceae</taxon>
        <taxon>Methanospirillum</taxon>
    </lineage>
</organism>
<keyword evidence="3" id="KW-1185">Reference proteome</keyword>
<evidence type="ECO:0000256" key="1">
    <source>
        <dbReference type="SAM" id="MobiDB-lite"/>
    </source>
</evidence>
<accession>A0A8E7EGR0</accession>
<gene>
    <name evidence="2" type="ORF">KHC33_14090</name>
</gene>
<reference evidence="2 3" key="1">
    <citation type="submission" date="2021-05" db="EMBL/GenBank/DDBJ databases">
        <title>A novel Methanospirillum isolate from a pyrite-forming mixed culture.</title>
        <authorList>
            <person name="Bunk B."/>
            <person name="Sproer C."/>
            <person name="Spring S."/>
            <person name="Pester M."/>
        </authorList>
    </citation>
    <scope>NUCLEOTIDE SEQUENCE [LARGE SCALE GENOMIC DNA]</scope>
    <source>
        <strain evidence="2 3">J.3.6.1-F.2.7.3</strain>
    </source>
</reference>